<sequence>MSDIAANEGIEKLYTVGNSLIAISDSDDVYIWDWKELDSEPIIQTVPSEKLLCLDSGKIIIAPSNKPATVTVTNLKQSNKNKPFSFGYNWLCKHLSVTRNGQWVALAFIGKTGSSSTKRIRLAILGPGSEYPKEVLTLNYQKDATVLNETVISEIRPKLKVVDKNTQKLQCTEEKVEYLSQQNDIAVQ</sequence>
<dbReference type="EMBL" id="LAZR01063508">
    <property type="protein sequence ID" value="KKK59377.1"/>
    <property type="molecule type" value="Genomic_DNA"/>
</dbReference>
<evidence type="ECO:0000313" key="1">
    <source>
        <dbReference type="EMBL" id="KKK59377.1"/>
    </source>
</evidence>
<dbReference type="AlphaFoldDB" id="A0A0F8WR49"/>
<feature type="non-terminal residue" evidence="1">
    <location>
        <position position="188"/>
    </location>
</feature>
<reference evidence="1" key="1">
    <citation type="journal article" date="2015" name="Nature">
        <title>Complex archaea that bridge the gap between prokaryotes and eukaryotes.</title>
        <authorList>
            <person name="Spang A."/>
            <person name="Saw J.H."/>
            <person name="Jorgensen S.L."/>
            <person name="Zaremba-Niedzwiedzka K."/>
            <person name="Martijn J."/>
            <person name="Lind A.E."/>
            <person name="van Eijk R."/>
            <person name="Schleper C."/>
            <person name="Guy L."/>
            <person name="Ettema T.J."/>
        </authorList>
    </citation>
    <scope>NUCLEOTIDE SEQUENCE</scope>
</reference>
<organism evidence="1">
    <name type="scientific">marine sediment metagenome</name>
    <dbReference type="NCBI Taxonomy" id="412755"/>
    <lineage>
        <taxon>unclassified sequences</taxon>
        <taxon>metagenomes</taxon>
        <taxon>ecological metagenomes</taxon>
    </lineage>
</organism>
<comment type="caution">
    <text evidence="1">The sequence shown here is derived from an EMBL/GenBank/DDBJ whole genome shotgun (WGS) entry which is preliminary data.</text>
</comment>
<accession>A0A0F8WR49</accession>
<protein>
    <submittedName>
        <fullName evidence="1">Uncharacterized protein</fullName>
    </submittedName>
</protein>
<proteinExistence type="predicted"/>
<gene>
    <name evidence="1" type="ORF">LCGC14_3035000</name>
</gene>
<name>A0A0F8WR49_9ZZZZ</name>